<dbReference type="AlphaFoldDB" id="A0AAD3CGQ5"/>
<gene>
    <name evidence="1" type="ORF">CTEN210_02007</name>
</gene>
<organism evidence="1 2">
    <name type="scientific">Chaetoceros tenuissimus</name>
    <dbReference type="NCBI Taxonomy" id="426638"/>
    <lineage>
        <taxon>Eukaryota</taxon>
        <taxon>Sar</taxon>
        <taxon>Stramenopiles</taxon>
        <taxon>Ochrophyta</taxon>
        <taxon>Bacillariophyta</taxon>
        <taxon>Coscinodiscophyceae</taxon>
        <taxon>Chaetocerotophycidae</taxon>
        <taxon>Chaetocerotales</taxon>
        <taxon>Chaetocerotaceae</taxon>
        <taxon>Chaetoceros</taxon>
    </lineage>
</organism>
<comment type="caution">
    <text evidence="1">The sequence shown here is derived from an EMBL/GenBank/DDBJ whole genome shotgun (WGS) entry which is preliminary data.</text>
</comment>
<evidence type="ECO:0000313" key="1">
    <source>
        <dbReference type="EMBL" id="GFH45533.1"/>
    </source>
</evidence>
<keyword evidence="2" id="KW-1185">Reference proteome</keyword>
<evidence type="ECO:0000313" key="2">
    <source>
        <dbReference type="Proteomes" id="UP001054902"/>
    </source>
</evidence>
<dbReference type="Proteomes" id="UP001054902">
    <property type="component" value="Unassembled WGS sequence"/>
</dbReference>
<name>A0AAD3CGQ5_9STRA</name>
<protein>
    <submittedName>
        <fullName evidence="1">Uncharacterized protein</fullName>
    </submittedName>
</protein>
<proteinExistence type="predicted"/>
<accession>A0AAD3CGQ5</accession>
<reference evidence="1 2" key="1">
    <citation type="journal article" date="2021" name="Sci. Rep.">
        <title>The genome of the diatom Chaetoceros tenuissimus carries an ancient integrated fragment of an extant virus.</title>
        <authorList>
            <person name="Hongo Y."/>
            <person name="Kimura K."/>
            <person name="Takaki Y."/>
            <person name="Yoshida Y."/>
            <person name="Baba S."/>
            <person name="Kobayashi G."/>
            <person name="Nagasaki K."/>
            <person name="Hano T."/>
            <person name="Tomaru Y."/>
        </authorList>
    </citation>
    <scope>NUCLEOTIDE SEQUENCE [LARGE SCALE GENOMIC DNA]</scope>
    <source>
        <strain evidence="1 2">NIES-3715</strain>
    </source>
</reference>
<sequence length="218" mass="24791">MSSETKASNEGFKLPKVVPQNVSLKAPKSREQQMIEKQREIMSKLIFPSHVISEKAHPNVSSYKELIRELELAAKDIMTEAGEERLFTKDDFQKLSKSGQTFEDIKTVKNKCDVFLRRSKIFEKQAKELNEQGADRSKTVEAASMSKIFNMNHSYCVATVSCPQRMAVLNHCFSRYPPDVVNALLKAGQHEYLCGKERSAVERCIGQKVQKTMSKILE</sequence>
<dbReference type="EMBL" id="BLLK01000020">
    <property type="protein sequence ID" value="GFH45533.1"/>
    <property type="molecule type" value="Genomic_DNA"/>
</dbReference>